<dbReference type="InterPro" id="IPR050476">
    <property type="entry name" value="Insect_CytP450_Detox"/>
</dbReference>
<comment type="function">
    <text evidence="2">May be involved in the metabolism of insect hormones and in the breakdown of synthetic insecticides.</text>
</comment>
<dbReference type="InterPro" id="IPR001128">
    <property type="entry name" value="Cyt_P450"/>
</dbReference>
<name>A0A194QG95_PAPXU</name>
<evidence type="ECO:0000313" key="18">
    <source>
        <dbReference type="EMBL" id="KPJ04439.1"/>
    </source>
</evidence>
<comment type="similarity">
    <text evidence="5 17">Belongs to the cytochrome P450 family.</text>
</comment>
<evidence type="ECO:0000256" key="8">
    <source>
        <dbReference type="ARBA" id="ARBA00022723"/>
    </source>
</evidence>
<keyword evidence="11 17" id="KW-0560">Oxidoreductase</keyword>
<keyword evidence="7 16" id="KW-0349">Heme</keyword>
<dbReference type="InterPro" id="IPR002403">
    <property type="entry name" value="Cyt_P450_E_grp-IV"/>
</dbReference>
<dbReference type="InterPro" id="IPR036396">
    <property type="entry name" value="Cyt_P450_sf"/>
</dbReference>
<dbReference type="EC" id="1.14.14.1" evidence="6"/>
<comment type="catalytic activity">
    <reaction evidence="15">
        <text>an organic molecule + reduced [NADPH--hemoprotein reductase] + O2 = an alcohol + oxidized [NADPH--hemoprotein reductase] + H2O + H(+)</text>
        <dbReference type="Rhea" id="RHEA:17149"/>
        <dbReference type="Rhea" id="RHEA-COMP:11964"/>
        <dbReference type="Rhea" id="RHEA-COMP:11965"/>
        <dbReference type="ChEBI" id="CHEBI:15377"/>
        <dbReference type="ChEBI" id="CHEBI:15378"/>
        <dbReference type="ChEBI" id="CHEBI:15379"/>
        <dbReference type="ChEBI" id="CHEBI:30879"/>
        <dbReference type="ChEBI" id="CHEBI:57618"/>
        <dbReference type="ChEBI" id="CHEBI:58210"/>
        <dbReference type="ChEBI" id="CHEBI:142491"/>
        <dbReference type="EC" id="1.14.14.1"/>
    </reaction>
</comment>
<dbReference type="GO" id="GO:0016712">
    <property type="term" value="F:oxidoreductase activity, acting on paired donors, with incorporation or reduction of molecular oxygen, reduced flavin or flavoprotein as one donor, and incorporation of one atom of oxygen"/>
    <property type="evidence" value="ECO:0007669"/>
    <property type="project" value="UniProtKB-EC"/>
</dbReference>
<keyword evidence="10" id="KW-0492">Microsome</keyword>
<dbReference type="GO" id="GO:0005789">
    <property type="term" value="C:endoplasmic reticulum membrane"/>
    <property type="evidence" value="ECO:0007669"/>
    <property type="project" value="UniProtKB-SubCell"/>
</dbReference>
<accession>A0A194QG95</accession>
<reference evidence="18 19" key="1">
    <citation type="journal article" date="2015" name="Nat. Commun.">
        <title>Outbred genome sequencing and CRISPR/Cas9 gene editing in butterflies.</title>
        <authorList>
            <person name="Li X."/>
            <person name="Fan D."/>
            <person name="Zhang W."/>
            <person name="Liu G."/>
            <person name="Zhang L."/>
            <person name="Zhao L."/>
            <person name="Fang X."/>
            <person name="Chen L."/>
            <person name="Dong Y."/>
            <person name="Chen Y."/>
            <person name="Ding Y."/>
            <person name="Zhao R."/>
            <person name="Feng M."/>
            <person name="Zhu Y."/>
            <person name="Feng Y."/>
            <person name="Jiang X."/>
            <person name="Zhu D."/>
            <person name="Xiang H."/>
            <person name="Feng X."/>
            <person name="Li S."/>
            <person name="Wang J."/>
            <person name="Zhang G."/>
            <person name="Kronforst M.R."/>
            <person name="Wang W."/>
        </authorList>
    </citation>
    <scope>NUCLEOTIDE SEQUENCE [LARGE SCALE GENOMIC DNA]</scope>
    <source>
        <strain evidence="18">Ya'a_city_454_Px</strain>
        <tissue evidence="18">Whole body</tissue>
    </source>
</reference>
<evidence type="ECO:0000256" key="17">
    <source>
        <dbReference type="RuleBase" id="RU000461"/>
    </source>
</evidence>
<keyword evidence="12 16" id="KW-0408">Iron</keyword>
<evidence type="ECO:0000256" key="9">
    <source>
        <dbReference type="ARBA" id="ARBA00022824"/>
    </source>
</evidence>
<comment type="subcellular location">
    <subcellularLocation>
        <location evidence="4">Endoplasmic reticulum membrane</location>
        <topology evidence="4">Peripheral membrane protein</topology>
    </subcellularLocation>
    <subcellularLocation>
        <location evidence="3">Microsome membrane</location>
        <topology evidence="3">Peripheral membrane protein</topology>
    </subcellularLocation>
</comment>
<dbReference type="Pfam" id="PF00067">
    <property type="entry name" value="p450"/>
    <property type="match status" value="1"/>
</dbReference>
<keyword evidence="9" id="KW-0256">Endoplasmic reticulum</keyword>
<proteinExistence type="inferred from homology"/>
<dbReference type="InterPro" id="IPR017972">
    <property type="entry name" value="Cyt_P450_CS"/>
</dbReference>
<evidence type="ECO:0000256" key="16">
    <source>
        <dbReference type="PIRSR" id="PIRSR602403-1"/>
    </source>
</evidence>
<dbReference type="STRING" id="66420.A0A194QG95"/>
<evidence type="ECO:0000256" key="6">
    <source>
        <dbReference type="ARBA" id="ARBA00012109"/>
    </source>
</evidence>
<evidence type="ECO:0000256" key="12">
    <source>
        <dbReference type="ARBA" id="ARBA00023004"/>
    </source>
</evidence>
<keyword evidence="8 16" id="KW-0479">Metal-binding</keyword>
<dbReference type="SUPFAM" id="SSF48264">
    <property type="entry name" value="Cytochrome P450"/>
    <property type="match status" value="1"/>
</dbReference>
<dbReference type="PANTHER" id="PTHR24292:SF54">
    <property type="entry name" value="CYP9F3-RELATED"/>
    <property type="match status" value="1"/>
</dbReference>
<organism evidence="18 19">
    <name type="scientific">Papilio xuthus</name>
    <name type="common">Asian swallowtail butterfly</name>
    <dbReference type="NCBI Taxonomy" id="66420"/>
    <lineage>
        <taxon>Eukaryota</taxon>
        <taxon>Metazoa</taxon>
        <taxon>Ecdysozoa</taxon>
        <taxon>Arthropoda</taxon>
        <taxon>Hexapoda</taxon>
        <taxon>Insecta</taxon>
        <taxon>Pterygota</taxon>
        <taxon>Neoptera</taxon>
        <taxon>Endopterygota</taxon>
        <taxon>Lepidoptera</taxon>
        <taxon>Glossata</taxon>
        <taxon>Ditrysia</taxon>
        <taxon>Papilionoidea</taxon>
        <taxon>Papilionidae</taxon>
        <taxon>Papilioninae</taxon>
        <taxon>Papilio</taxon>
    </lineage>
</organism>
<dbReference type="PRINTS" id="PR00465">
    <property type="entry name" value="EP450IV"/>
</dbReference>
<gene>
    <name evidence="18" type="ORF">RR46_01904</name>
</gene>
<evidence type="ECO:0000313" key="19">
    <source>
        <dbReference type="Proteomes" id="UP000053268"/>
    </source>
</evidence>
<feature type="binding site" description="axial binding residue" evidence="16">
    <location>
        <position position="444"/>
    </location>
    <ligand>
        <name>heme</name>
        <dbReference type="ChEBI" id="CHEBI:30413"/>
    </ligand>
    <ligandPart>
        <name>Fe</name>
        <dbReference type="ChEBI" id="CHEBI:18248"/>
    </ligandPart>
</feature>
<keyword evidence="13 17" id="KW-0503">Monooxygenase</keyword>
<dbReference type="PROSITE" id="PS00086">
    <property type="entry name" value="CYTOCHROME_P450"/>
    <property type="match status" value="1"/>
</dbReference>
<keyword evidence="19" id="KW-1185">Reference proteome</keyword>
<evidence type="ECO:0000256" key="15">
    <source>
        <dbReference type="ARBA" id="ARBA00047827"/>
    </source>
</evidence>
<evidence type="ECO:0000256" key="10">
    <source>
        <dbReference type="ARBA" id="ARBA00022848"/>
    </source>
</evidence>
<dbReference type="Gene3D" id="1.10.630.10">
    <property type="entry name" value="Cytochrome P450"/>
    <property type="match status" value="1"/>
</dbReference>
<dbReference type="PRINTS" id="PR00385">
    <property type="entry name" value="P450"/>
</dbReference>
<evidence type="ECO:0000256" key="13">
    <source>
        <dbReference type="ARBA" id="ARBA00023033"/>
    </source>
</evidence>
<evidence type="ECO:0000256" key="1">
    <source>
        <dbReference type="ARBA" id="ARBA00001971"/>
    </source>
</evidence>
<dbReference type="GO" id="GO:0020037">
    <property type="term" value="F:heme binding"/>
    <property type="evidence" value="ECO:0007669"/>
    <property type="project" value="InterPro"/>
</dbReference>
<dbReference type="EMBL" id="KQ458981">
    <property type="protein sequence ID" value="KPJ04439.1"/>
    <property type="molecule type" value="Genomic_DNA"/>
</dbReference>
<dbReference type="FunFam" id="1.10.630.10:FF:000182">
    <property type="entry name" value="Cytochrome P450 3A4"/>
    <property type="match status" value="1"/>
</dbReference>
<dbReference type="GO" id="GO:0005506">
    <property type="term" value="F:iron ion binding"/>
    <property type="evidence" value="ECO:0007669"/>
    <property type="project" value="InterPro"/>
</dbReference>
<evidence type="ECO:0000256" key="5">
    <source>
        <dbReference type="ARBA" id="ARBA00010617"/>
    </source>
</evidence>
<dbReference type="PANTHER" id="PTHR24292">
    <property type="entry name" value="CYTOCHROME P450"/>
    <property type="match status" value="1"/>
</dbReference>
<evidence type="ECO:0000256" key="4">
    <source>
        <dbReference type="ARBA" id="ARBA00004406"/>
    </source>
</evidence>
<dbReference type="AlphaFoldDB" id="A0A194QG95"/>
<evidence type="ECO:0000256" key="14">
    <source>
        <dbReference type="ARBA" id="ARBA00023136"/>
    </source>
</evidence>
<keyword evidence="14" id="KW-0472">Membrane</keyword>
<evidence type="ECO:0000256" key="11">
    <source>
        <dbReference type="ARBA" id="ARBA00023002"/>
    </source>
</evidence>
<evidence type="ECO:0000256" key="2">
    <source>
        <dbReference type="ARBA" id="ARBA00003690"/>
    </source>
</evidence>
<comment type="cofactor">
    <cofactor evidence="1 16">
        <name>heme</name>
        <dbReference type="ChEBI" id="CHEBI:30413"/>
    </cofactor>
</comment>
<sequence length="502" mass="57436">MYLLSAVVACYAALLYTRWRRLKMYWSQRGVPSHPPIPLLGNIHLLQKYNATILLKRAHSLYKSPYVGIWLFCKPALIVNCPQAAHRILIKDAANFKQRFVRSPANDAVGSKNIFTLQEPYWSMLRRKLSSLFTSTKIKNLYGLIKCKTNDLVLRINNEMSAKNQVNLKQLFSDYTTDIIGAVTLGAEGQATLTGESILRKFTLILLKFDLLRKLTWIVLFFDANIIDNYLWFLKAKAFPNSTIAFFRKIYRSVLNSKGGYEADITNPHSLLDTLRKLKQDQVLKNIEISEDMIIAQLIIFLQAGFDTTANALTFCMYELAFDQTIQDKLFKEVSEGRPVTGDDYLHTNDICNLSYLDSVINETLRKYSQLGWIDRMAARSYQVNENLTIPAGTPVLINSIGMRYDPLVYPEPDKFIPERFLTDDGLVKKSFGFLPFGAGPRNCIGQRFAMLNLRHAIASVILKYRLQPLPDSDPPSESHIARQGLFFTPEKQLYVQFLPRQ</sequence>
<evidence type="ECO:0000256" key="7">
    <source>
        <dbReference type="ARBA" id="ARBA00022617"/>
    </source>
</evidence>
<protein>
    <recommendedName>
        <fullName evidence="6">unspecific monooxygenase</fullName>
        <ecNumber evidence="6">1.14.14.1</ecNumber>
    </recommendedName>
</protein>
<evidence type="ECO:0000256" key="3">
    <source>
        <dbReference type="ARBA" id="ARBA00004174"/>
    </source>
</evidence>
<dbReference type="Proteomes" id="UP000053268">
    <property type="component" value="Unassembled WGS sequence"/>
</dbReference>